<dbReference type="GO" id="GO:0018279">
    <property type="term" value="P:protein N-linked glycosylation via asparagine"/>
    <property type="evidence" value="ECO:0007669"/>
    <property type="project" value="TreeGrafter"/>
</dbReference>
<keyword evidence="5" id="KW-0256">Endoplasmic reticulum</keyword>
<dbReference type="PANTHER" id="PTHR48164:SF1">
    <property type="entry name" value="DOLICHYL-DIPHOSPHOOLIGOSACCHARIDE--PROTEIN GLYCOSYLTRANSFERASE SUBUNIT 4"/>
    <property type="match status" value="1"/>
</dbReference>
<name>A0A9P7MYN9_9HYPO</name>
<dbReference type="GO" id="GO:0008250">
    <property type="term" value="C:oligosaccharyltransferase complex"/>
    <property type="evidence" value="ECO:0007669"/>
    <property type="project" value="TreeGrafter"/>
</dbReference>
<feature type="transmembrane region" description="Helical" evidence="9">
    <location>
        <begin position="107"/>
        <end position="128"/>
    </location>
</feature>
<reference evidence="11 12" key="1">
    <citation type="journal article" date="2020" name="bioRxiv">
        <title>Whole genome comparisons of ergot fungi reveals the divergence and evolution of species within the genus Claviceps are the result of varying mechanisms driving genome evolution and host range expansion.</title>
        <authorList>
            <person name="Wyka S.A."/>
            <person name="Mondo S.J."/>
            <person name="Liu M."/>
            <person name="Dettman J."/>
            <person name="Nalam V."/>
            <person name="Broders K.D."/>
        </authorList>
    </citation>
    <scope>NUCLEOTIDE SEQUENCE</scope>
    <source>
        <strain evidence="11">CCC 1102</strain>
        <strain evidence="10 12">LM583</strain>
    </source>
</reference>
<dbReference type="EMBL" id="SRPS01000017">
    <property type="protein sequence ID" value="KAG5976271.1"/>
    <property type="molecule type" value="Genomic_DNA"/>
</dbReference>
<evidence type="ECO:0000256" key="4">
    <source>
        <dbReference type="ARBA" id="ARBA00022692"/>
    </source>
</evidence>
<evidence type="ECO:0000256" key="8">
    <source>
        <dbReference type="ARBA" id="ARBA00023136"/>
    </source>
</evidence>
<evidence type="ECO:0000313" key="13">
    <source>
        <dbReference type="Proteomes" id="UP000784919"/>
    </source>
</evidence>
<gene>
    <name evidence="11" type="ORF">E4U56_002226</name>
    <name evidence="10" type="ORF">E4U57_000899</name>
</gene>
<accession>A0A9P7MYN9</accession>
<dbReference type="InterPro" id="IPR018943">
    <property type="entry name" value="Oligosaccaryltransferase"/>
</dbReference>
<organism evidence="11 13">
    <name type="scientific">Claviceps arundinis</name>
    <dbReference type="NCBI Taxonomy" id="1623583"/>
    <lineage>
        <taxon>Eukaryota</taxon>
        <taxon>Fungi</taxon>
        <taxon>Dikarya</taxon>
        <taxon>Ascomycota</taxon>
        <taxon>Pezizomycotina</taxon>
        <taxon>Sordariomycetes</taxon>
        <taxon>Hypocreomycetidae</taxon>
        <taxon>Hypocreales</taxon>
        <taxon>Clavicipitaceae</taxon>
        <taxon>Claviceps</taxon>
    </lineage>
</organism>
<comment type="similarity">
    <text evidence="2">Belongs to the OST4 family.</text>
</comment>
<comment type="caution">
    <text evidence="11">The sequence shown here is derived from an EMBL/GenBank/DDBJ whole genome shotgun (WGS) entry which is preliminary data.</text>
</comment>
<proteinExistence type="inferred from homology"/>
<dbReference type="Proteomes" id="UP000784919">
    <property type="component" value="Unassembled WGS sequence"/>
</dbReference>
<keyword evidence="7 9" id="KW-1133">Transmembrane helix</keyword>
<evidence type="ECO:0000256" key="1">
    <source>
        <dbReference type="ARBA" id="ARBA00004643"/>
    </source>
</evidence>
<dbReference type="InterPro" id="IPR036330">
    <property type="entry name" value="Ost4p_sf"/>
</dbReference>
<keyword evidence="8 9" id="KW-0472">Membrane</keyword>
<dbReference type="EMBL" id="SRPR01000013">
    <property type="protein sequence ID" value="KAG5967316.1"/>
    <property type="molecule type" value="Genomic_DNA"/>
</dbReference>
<dbReference type="Proteomes" id="UP000742024">
    <property type="component" value="Unassembled WGS sequence"/>
</dbReference>
<dbReference type="SUPFAM" id="SSF103464">
    <property type="entry name" value="Oligosaccharyltransferase subunit ost4p"/>
    <property type="match status" value="1"/>
</dbReference>
<keyword evidence="6" id="KW-0735">Signal-anchor</keyword>
<dbReference type="AlphaFoldDB" id="A0A9P7MYN9"/>
<dbReference type="Pfam" id="PF10215">
    <property type="entry name" value="Ost4"/>
    <property type="match status" value="1"/>
</dbReference>
<evidence type="ECO:0000256" key="7">
    <source>
        <dbReference type="ARBA" id="ARBA00022989"/>
    </source>
</evidence>
<evidence type="ECO:0000313" key="11">
    <source>
        <dbReference type="EMBL" id="KAG5976271.1"/>
    </source>
</evidence>
<dbReference type="OrthoDB" id="4961382at2759"/>
<protein>
    <recommendedName>
        <fullName evidence="3">Dolichyl-diphosphooligosaccharide--protein glycosyltransferase subunit 4</fullName>
    </recommendedName>
</protein>
<dbReference type="PANTHER" id="PTHR48164">
    <property type="entry name" value="DOLICHYL-DIPHOSPHOOLIGOSACCHARIDE--PROTEIN GLYCOSYLTRANSFERASE SUBUNIT 4"/>
    <property type="match status" value="1"/>
</dbReference>
<keyword evidence="4 9" id="KW-0812">Transmembrane</keyword>
<comment type="subcellular location">
    <subcellularLocation>
        <location evidence="1">Endoplasmic reticulum membrane</location>
        <topology evidence="1">Single-pass type III membrane protein</topology>
    </subcellularLocation>
</comment>
<evidence type="ECO:0000256" key="3">
    <source>
        <dbReference type="ARBA" id="ARBA00017662"/>
    </source>
</evidence>
<evidence type="ECO:0000313" key="10">
    <source>
        <dbReference type="EMBL" id="KAG5967316.1"/>
    </source>
</evidence>
<evidence type="ECO:0000256" key="6">
    <source>
        <dbReference type="ARBA" id="ARBA00022968"/>
    </source>
</evidence>
<evidence type="ECO:0000256" key="2">
    <source>
        <dbReference type="ARBA" id="ARBA00007685"/>
    </source>
</evidence>
<dbReference type="InterPro" id="IPR051307">
    <property type="entry name" value="OST4"/>
</dbReference>
<evidence type="ECO:0000313" key="12">
    <source>
        <dbReference type="Proteomes" id="UP000742024"/>
    </source>
</evidence>
<evidence type="ECO:0000256" key="5">
    <source>
        <dbReference type="ARBA" id="ARBA00022824"/>
    </source>
</evidence>
<keyword evidence="12" id="KW-1185">Reference proteome</keyword>
<evidence type="ECO:0000256" key="9">
    <source>
        <dbReference type="SAM" id="Phobius"/>
    </source>
</evidence>
<sequence length="145" mass="15741">MADLPLIVLGFQRHEGKIPAYTPSLSVTFGGLPRLANEVTEGHVLDTLFVAPTAAKSVTSGLQRAVLYRVSVTFRITWSFSYPAKPPTSKNSVPQHIAVTMISDRDLFTLAIFFGVASMLLILAYHFLEADATSNTADARKTKAS</sequence>